<keyword evidence="1" id="KW-1133">Transmembrane helix</keyword>
<dbReference type="RefSeq" id="WP_015688704.1">
    <property type="nucleotide sequence ID" value="NC_017082.1"/>
</dbReference>
<dbReference type="EMBL" id="AP012279">
    <property type="protein sequence ID" value="BAL79441.1"/>
    <property type="molecule type" value="Genomic_DNA"/>
</dbReference>
<dbReference type="Pfam" id="PF01757">
    <property type="entry name" value="Acyl_transf_3"/>
    <property type="match status" value="1"/>
</dbReference>
<dbReference type="InterPro" id="IPR050879">
    <property type="entry name" value="Acyltransferase_3"/>
</dbReference>
<feature type="transmembrane region" description="Helical" evidence="1">
    <location>
        <begin position="226"/>
        <end position="244"/>
    </location>
</feature>
<dbReference type="KEGG" id="brs:S23_62530"/>
<evidence type="ECO:0000313" key="4">
    <source>
        <dbReference type="Proteomes" id="UP000007886"/>
    </source>
</evidence>
<gene>
    <name evidence="3" type="ORF">S23_62530</name>
</gene>
<organism evidence="3 4">
    <name type="scientific">Bradyrhizobium cosmicum</name>
    <dbReference type="NCBI Taxonomy" id="1404864"/>
    <lineage>
        <taxon>Bacteria</taxon>
        <taxon>Pseudomonadati</taxon>
        <taxon>Pseudomonadota</taxon>
        <taxon>Alphaproteobacteria</taxon>
        <taxon>Hyphomicrobiales</taxon>
        <taxon>Nitrobacteraceae</taxon>
        <taxon>Bradyrhizobium</taxon>
    </lineage>
</organism>
<keyword evidence="1" id="KW-0472">Membrane</keyword>
<keyword evidence="1" id="KW-0812">Transmembrane</keyword>
<feature type="transmembrane region" description="Helical" evidence="1">
    <location>
        <begin position="256"/>
        <end position="284"/>
    </location>
</feature>
<evidence type="ECO:0000256" key="1">
    <source>
        <dbReference type="SAM" id="Phobius"/>
    </source>
</evidence>
<dbReference type="AlphaFoldDB" id="A0AAI8MIY4"/>
<feature type="transmembrane region" description="Helical" evidence="1">
    <location>
        <begin position="171"/>
        <end position="191"/>
    </location>
</feature>
<evidence type="ECO:0000259" key="2">
    <source>
        <dbReference type="Pfam" id="PF01757"/>
    </source>
</evidence>
<reference evidence="3 4" key="1">
    <citation type="journal article" date="2012" name="Microbes Environ.">
        <title>Complete genome sequence of Bradyrhizobium sp. S23321: insights into symbiosis evolution in soil oligotrophs.</title>
        <authorList>
            <person name="Okubo T."/>
            <person name="Tsukui T."/>
            <person name="Maita H."/>
            <person name="Okamoto S."/>
            <person name="Oshima K."/>
            <person name="Fujisawa T."/>
            <person name="Saito A."/>
            <person name="Futamata H."/>
            <person name="Hattori R."/>
            <person name="Shimomura Y."/>
            <person name="Haruta S."/>
            <person name="Morimoto S."/>
            <person name="Wang Y."/>
            <person name="Sakai Y."/>
            <person name="Hattori M."/>
            <person name="Aizawa S."/>
            <person name="Nagashima K.V.P."/>
            <person name="Masuda S."/>
            <person name="Hattori T."/>
            <person name="Yamashita A."/>
            <person name="Bao Z."/>
            <person name="Hayatsu M."/>
            <person name="Kajiya-Kanegae H."/>
            <person name="Yoshinaga I."/>
            <person name="Sakamoto K."/>
            <person name="Toyota K."/>
            <person name="Nakao M."/>
            <person name="Kohara M."/>
            <person name="Anda M."/>
            <person name="Niwa R."/>
            <person name="Jung-Hwan P."/>
            <person name="Sameshima-Saito R."/>
            <person name="Tokuda S."/>
            <person name="Yamamoto S."/>
            <person name="Yamamoto S."/>
            <person name="Yokoyama T."/>
            <person name="Akutsu T."/>
            <person name="Nakamura Y."/>
            <person name="Nakahira-Yanaka Y."/>
            <person name="Takada Hoshino Y."/>
            <person name="Hirakawa H."/>
            <person name="Mitsui H."/>
            <person name="Terasawa K."/>
            <person name="Itakura M."/>
            <person name="Sato S."/>
            <person name="Ikeda-Ohtsubo W."/>
            <person name="Sakakura N."/>
            <person name="Kaminuma E."/>
            <person name="Minamisawa K."/>
        </authorList>
    </citation>
    <scope>NUCLEOTIDE SEQUENCE [LARGE SCALE GENOMIC DNA]</scope>
    <source>
        <strain evidence="3 4">S23321</strain>
    </source>
</reference>
<keyword evidence="3" id="KW-0808">Transferase</keyword>
<accession>A0AAI8MIY4</accession>
<feature type="transmembrane region" description="Helical" evidence="1">
    <location>
        <begin position="72"/>
        <end position="90"/>
    </location>
</feature>
<feature type="transmembrane region" description="Helical" evidence="1">
    <location>
        <begin position="102"/>
        <end position="121"/>
    </location>
</feature>
<feature type="transmembrane region" description="Helical" evidence="1">
    <location>
        <begin position="304"/>
        <end position="322"/>
    </location>
</feature>
<protein>
    <submittedName>
        <fullName evidence="3">Acyltransferase 3</fullName>
    </submittedName>
</protein>
<feature type="transmembrane region" description="Helical" evidence="1">
    <location>
        <begin position="328"/>
        <end position="350"/>
    </location>
</feature>
<dbReference type="InterPro" id="IPR002656">
    <property type="entry name" value="Acyl_transf_3_dom"/>
</dbReference>
<sequence>MFPALNQSVGRPRSTAADILEINGGTGPGFDALRFLLSVWVFTVHAMFICDGADAAEAFVANPLHGLLVKPALPMFFIVSGYLVAGSAIRTKSVSTFLMFRVLRIMPALAIEIALSALALGPWLTEKTFPEYFSDPLFAKYFLNIVGNVQFFLPGLFLHNPVPGAVNLNLWTLKPEFFCYLFISTMIAMKFIFSRKIYTLIAFLTIVLSAVYVIRGGQLYNFVGVADWKILILSFVIGGCAFHWNDGLVMSGPGAVLAVLIAAGATMYSPLIILHLLALTYIVIYIGTRKMRLPGILRDRDCSYGIYLFGFPIQQTMVYLLPSDYRSGLVILLVGLPLTLAFAMLSWTFVEEPVSRLKARIKRGIQVDTRWRLKLRPN</sequence>
<dbReference type="GO" id="GO:0016747">
    <property type="term" value="F:acyltransferase activity, transferring groups other than amino-acyl groups"/>
    <property type="evidence" value="ECO:0007669"/>
    <property type="project" value="InterPro"/>
</dbReference>
<feature type="transmembrane region" description="Helical" evidence="1">
    <location>
        <begin position="141"/>
        <end position="159"/>
    </location>
</feature>
<dbReference type="PANTHER" id="PTHR23028">
    <property type="entry name" value="ACETYLTRANSFERASE"/>
    <property type="match status" value="1"/>
</dbReference>
<proteinExistence type="predicted"/>
<keyword evidence="3" id="KW-0012">Acyltransferase</keyword>
<evidence type="ECO:0000313" key="3">
    <source>
        <dbReference type="EMBL" id="BAL79441.1"/>
    </source>
</evidence>
<dbReference type="Proteomes" id="UP000007886">
    <property type="component" value="Chromosome"/>
</dbReference>
<feature type="domain" description="Acyltransferase 3" evidence="2">
    <location>
        <begin position="29"/>
        <end position="346"/>
    </location>
</feature>
<keyword evidence="4" id="KW-1185">Reference proteome</keyword>
<name>A0AAI8MIY4_9BRAD</name>
<feature type="transmembrane region" description="Helical" evidence="1">
    <location>
        <begin position="197"/>
        <end position="214"/>
    </location>
</feature>